<gene>
    <name evidence="2" type="ORF">BTO30_10730</name>
</gene>
<dbReference type="Proteomes" id="UP000185568">
    <property type="component" value="Unassembled WGS sequence"/>
</dbReference>
<feature type="domain" description="NERD" evidence="1">
    <location>
        <begin position="41"/>
        <end position="157"/>
    </location>
</feature>
<organism evidence="2 3">
    <name type="scientific">Domibacillus antri</name>
    <dbReference type="NCBI Taxonomy" id="1714264"/>
    <lineage>
        <taxon>Bacteria</taxon>
        <taxon>Bacillati</taxon>
        <taxon>Bacillota</taxon>
        <taxon>Bacilli</taxon>
        <taxon>Bacillales</taxon>
        <taxon>Bacillaceae</taxon>
        <taxon>Domibacillus</taxon>
    </lineage>
</organism>
<protein>
    <recommendedName>
        <fullName evidence="1">NERD domain-containing protein</fullName>
    </recommendedName>
</protein>
<dbReference type="InterPro" id="IPR011528">
    <property type="entry name" value="NERD"/>
</dbReference>
<dbReference type="EMBL" id="MSDU01000022">
    <property type="protein sequence ID" value="OLN22215.1"/>
    <property type="molecule type" value="Genomic_DNA"/>
</dbReference>
<dbReference type="OrthoDB" id="569879at2"/>
<proteinExistence type="predicted"/>
<comment type="caution">
    <text evidence="2">The sequence shown here is derived from an EMBL/GenBank/DDBJ whole genome shotgun (WGS) entry which is preliminary data.</text>
</comment>
<keyword evidence="3" id="KW-1185">Reference proteome</keyword>
<dbReference type="RefSeq" id="WP_075398725.1">
    <property type="nucleotide sequence ID" value="NZ_MSDU01000022.1"/>
</dbReference>
<evidence type="ECO:0000259" key="1">
    <source>
        <dbReference type="PROSITE" id="PS50965"/>
    </source>
</evidence>
<sequence>MTIIKKVTKPIFLWQMDALLQRLPGCPKRKRIETERARTAAGLRGEQTIEYFAKEITGPSSLFHDIRLRLNYTSFFQIDCLILTPCFLVISESKNYIGKLSFETENKQTIQTFEGHETVLPDPILQLRRQSRHLTDWLHKNNLPQMPVFSYVVLSHPSNRISITPSNRDYERRIIRSIEIPETIHSLFQKNKNPYLNEQQFQKASSLIAKSHIPYEPDIFRRFNITADDIQKGIFCPLCSHPGMVRHKRNWLCLSCKHTSKSAHNDALRDYYLLFGKKVTNKEFARFISAPSLSVSYRILKSAHAKEEGGDRNRIYILPDRLIKDLT</sequence>
<dbReference type="STRING" id="1714264.BTO30_10730"/>
<reference evidence="2 3" key="1">
    <citation type="submission" date="2016-12" db="EMBL/GenBank/DDBJ databases">
        <title>Domibacillus antri genome sequencing.</title>
        <authorList>
            <person name="Verma A."/>
            <person name="Krishnamurthi S."/>
        </authorList>
    </citation>
    <scope>NUCLEOTIDE SEQUENCE [LARGE SCALE GENOMIC DNA]</scope>
    <source>
        <strain evidence="2 3">XD80</strain>
    </source>
</reference>
<dbReference type="Pfam" id="PF08378">
    <property type="entry name" value="NERD"/>
    <property type="match status" value="1"/>
</dbReference>
<evidence type="ECO:0000313" key="2">
    <source>
        <dbReference type="EMBL" id="OLN22215.1"/>
    </source>
</evidence>
<evidence type="ECO:0000313" key="3">
    <source>
        <dbReference type="Proteomes" id="UP000185568"/>
    </source>
</evidence>
<accession>A0A1Q8Q4K4</accession>
<dbReference type="AlphaFoldDB" id="A0A1Q8Q4K4"/>
<dbReference type="PROSITE" id="PS50965">
    <property type="entry name" value="NERD"/>
    <property type="match status" value="1"/>
</dbReference>
<name>A0A1Q8Q4K4_9BACI</name>